<dbReference type="Pfam" id="PF00360">
    <property type="entry name" value="PHY"/>
    <property type="match status" value="1"/>
</dbReference>
<evidence type="ECO:0000256" key="5">
    <source>
        <dbReference type="ARBA" id="ARBA00022606"/>
    </source>
</evidence>
<evidence type="ECO:0000313" key="16">
    <source>
        <dbReference type="EMBL" id="TNC48608.1"/>
    </source>
</evidence>
<evidence type="ECO:0000256" key="4">
    <source>
        <dbReference type="ARBA" id="ARBA00022553"/>
    </source>
</evidence>
<accession>A0A5C4MVC4</accession>
<evidence type="ECO:0000256" key="7">
    <source>
        <dbReference type="ARBA" id="ARBA00022741"/>
    </source>
</evidence>
<dbReference type="GO" id="GO:0005524">
    <property type="term" value="F:ATP binding"/>
    <property type="evidence" value="ECO:0007669"/>
    <property type="project" value="UniProtKB-KW"/>
</dbReference>
<dbReference type="Gene3D" id="3.30.450.20">
    <property type="entry name" value="PAS domain"/>
    <property type="match status" value="1"/>
</dbReference>
<sequence length="970" mass="106123">MRSGPICVPLAGRPSGPVAHGRFMGRRCSTCFWDRVWGRRFCAAAGSGRRTRPLPLPIDTSGLLPPRAPGGRCARSWPGVRPTGPRPIASSRMPTPCSNCIWRHWPAPLSGPKEFCMSDAQPGSERQLPDLSECAREPIQFLGHVQSFGCLLMMSNDWVIQNVSTNTGVILGLDAHSLVGARLMDHLSPDAMHDLRGKLQTLSSGDESGRLFGVDLLGDGRSFDVALHRVGSSYAIEFESKTGGRKRDDLALVQPLIARVRRCRTVEEMCRAAARGMALLTGFARVMVYRFGPDQNGVVIAESRSDKMESYLGLHFPAGDIPPQARDLYRRSLLRIIADVDAPVFPIIPDRDPEGHPVDLSLSVTRAVSPIHLEYLRNMPVRASMSVSILRMGELWGLMACHHPEPHHIDYETRSAVELFIQLFSYELALCEDQLERDQAGRAHDLHERLVMLFESGVDFASGLDRIAEEIGAVIDFDGLALLSEERYCAQGLAPDEAEFARLERHLARAPAGRVFCTDHLEQACPGAVSPERCIGGLMALPIKRHPRRFLMLFRSEVAQNVVWAGDPTKVVTDKGRIHPRRSFSAWREIIRGHSTPWSPAERRAAEVLRVTLLELVLKLTSDQNLAGQKRSRKQEVMISELNHRLRNVFGLVEGIVSQADPAGTPYADEVKGRLRSLARANDQLTRTRRDRFSLADLIRDEVAAFGGPVDRVGIEGGNVLLPAVHGATLSLVVHELVTNSAKHGALSRPEGTIEVTFAPTPQGVEWTWRERGGPPVVRPERVGFGSTLIAQAIPHELGGQARIDYEPEGLNACFLLPTRQVEFVADRALPARRPVLVPAPPQPSIRLSGTVLVVEDNLIIAMNAADALRGLGADDVLIAGTIPEALAHIEACPIALAILDVDLGGQTSAAVAERLKERAIPYLLATGYDAEQAARDSGIPASHVLSKPYSNEGIAEILGRIMRHSDPAG</sequence>
<dbReference type="Gene3D" id="3.30.450.40">
    <property type="match status" value="1"/>
</dbReference>
<dbReference type="EC" id="2.7.13.3" evidence="2"/>
<dbReference type="InterPro" id="IPR013515">
    <property type="entry name" value="Phytochrome_cen-reg"/>
</dbReference>
<dbReference type="SUPFAM" id="SSF55781">
    <property type="entry name" value="GAF domain-like"/>
    <property type="match status" value="2"/>
</dbReference>
<evidence type="ECO:0000256" key="3">
    <source>
        <dbReference type="ARBA" id="ARBA00022543"/>
    </source>
</evidence>
<dbReference type="SMART" id="SM00911">
    <property type="entry name" value="HWE_HK"/>
    <property type="match status" value="1"/>
</dbReference>
<dbReference type="Pfam" id="PF01590">
    <property type="entry name" value="GAF"/>
    <property type="match status" value="1"/>
</dbReference>
<organism evidence="16 17">
    <name type="scientific">Rubellimicrobium rubrum</name>
    <dbReference type="NCBI Taxonomy" id="2585369"/>
    <lineage>
        <taxon>Bacteria</taxon>
        <taxon>Pseudomonadati</taxon>
        <taxon>Pseudomonadota</taxon>
        <taxon>Alphaproteobacteria</taxon>
        <taxon>Rhodobacterales</taxon>
        <taxon>Roseobacteraceae</taxon>
        <taxon>Rubellimicrobium</taxon>
    </lineage>
</organism>
<dbReference type="InterPro" id="IPR013654">
    <property type="entry name" value="PAS_2"/>
</dbReference>
<dbReference type="InterPro" id="IPR001294">
    <property type="entry name" value="Phytochrome"/>
</dbReference>
<dbReference type="SMART" id="SM00448">
    <property type="entry name" value="REC"/>
    <property type="match status" value="1"/>
</dbReference>
<dbReference type="PROSITE" id="PS50046">
    <property type="entry name" value="PHYTOCHROME_2"/>
    <property type="match status" value="1"/>
</dbReference>
<dbReference type="PANTHER" id="PTHR41523:SF8">
    <property type="entry name" value="ETHYLENE RESPONSE SENSOR PROTEIN"/>
    <property type="match status" value="1"/>
</dbReference>
<dbReference type="PANTHER" id="PTHR41523">
    <property type="entry name" value="TWO-COMPONENT SYSTEM SENSOR PROTEIN"/>
    <property type="match status" value="1"/>
</dbReference>
<dbReference type="Pfam" id="PF07536">
    <property type="entry name" value="HWE_HK"/>
    <property type="match status" value="1"/>
</dbReference>
<evidence type="ECO:0000313" key="17">
    <source>
        <dbReference type="Proteomes" id="UP000305887"/>
    </source>
</evidence>
<dbReference type="InterPro" id="IPR003018">
    <property type="entry name" value="GAF"/>
</dbReference>
<dbReference type="InterPro" id="IPR011006">
    <property type="entry name" value="CheY-like_superfamily"/>
</dbReference>
<keyword evidence="9" id="KW-0067">ATP-binding</keyword>
<dbReference type="GO" id="GO:0000160">
    <property type="term" value="P:phosphorelay signal transduction system"/>
    <property type="evidence" value="ECO:0007669"/>
    <property type="project" value="InterPro"/>
</dbReference>
<dbReference type="SUPFAM" id="SSF55874">
    <property type="entry name" value="ATPase domain of HSP90 chaperone/DNA topoisomerase II/histidine kinase"/>
    <property type="match status" value="1"/>
</dbReference>
<dbReference type="Pfam" id="PF08446">
    <property type="entry name" value="PAS_2"/>
    <property type="match status" value="1"/>
</dbReference>
<dbReference type="PROSITE" id="PS50110">
    <property type="entry name" value="RESPONSE_REGULATORY"/>
    <property type="match status" value="1"/>
</dbReference>
<evidence type="ECO:0000259" key="15">
    <source>
        <dbReference type="PROSITE" id="PS50110"/>
    </source>
</evidence>
<dbReference type="SUPFAM" id="SSF52172">
    <property type="entry name" value="CheY-like"/>
    <property type="match status" value="1"/>
</dbReference>
<evidence type="ECO:0000256" key="13">
    <source>
        <dbReference type="SAM" id="MobiDB-lite"/>
    </source>
</evidence>
<feature type="modified residue" description="4-aspartylphosphate" evidence="12">
    <location>
        <position position="901"/>
    </location>
</feature>
<dbReference type="OrthoDB" id="489241at2"/>
<dbReference type="InterPro" id="IPR029016">
    <property type="entry name" value="GAF-like_dom_sf"/>
</dbReference>
<feature type="domain" description="Phytochrome chromophore attachment site" evidence="14">
    <location>
        <begin position="265"/>
        <end position="422"/>
    </location>
</feature>
<name>A0A5C4MVC4_9RHOB</name>
<dbReference type="AlphaFoldDB" id="A0A5C4MVC4"/>
<keyword evidence="8" id="KW-0418">Kinase</keyword>
<comment type="catalytic activity">
    <reaction evidence="1">
        <text>ATP + protein L-histidine = ADP + protein N-phospho-L-histidine.</text>
        <dbReference type="EC" id="2.7.13.3"/>
    </reaction>
</comment>
<dbReference type="Gene3D" id="3.30.450.270">
    <property type="match status" value="1"/>
</dbReference>
<dbReference type="EMBL" id="VDFU01000016">
    <property type="protein sequence ID" value="TNC48608.1"/>
    <property type="molecule type" value="Genomic_DNA"/>
</dbReference>
<keyword evidence="3" id="KW-0600">Photoreceptor protein</keyword>
<keyword evidence="7" id="KW-0547">Nucleotide-binding</keyword>
<evidence type="ECO:0000256" key="8">
    <source>
        <dbReference type="ARBA" id="ARBA00022777"/>
    </source>
</evidence>
<gene>
    <name evidence="16" type="ORF">FHG66_13800</name>
</gene>
<dbReference type="Proteomes" id="UP000305887">
    <property type="component" value="Unassembled WGS sequence"/>
</dbReference>
<dbReference type="Gene3D" id="3.30.565.10">
    <property type="entry name" value="Histidine kinase-like ATPase, C-terminal domain"/>
    <property type="match status" value="1"/>
</dbReference>
<dbReference type="SUPFAM" id="SSF55785">
    <property type="entry name" value="PYP-like sensor domain (PAS domain)"/>
    <property type="match status" value="1"/>
</dbReference>
<keyword evidence="5" id="KW-0716">Sensory transduction</keyword>
<dbReference type="GO" id="GO:0006355">
    <property type="term" value="P:regulation of DNA-templated transcription"/>
    <property type="evidence" value="ECO:0007669"/>
    <property type="project" value="InterPro"/>
</dbReference>
<keyword evidence="10" id="KW-0157">Chromophore</keyword>
<keyword evidence="11" id="KW-0675">Receptor</keyword>
<keyword evidence="17" id="KW-1185">Reference proteome</keyword>
<dbReference type="InterPro" id="IPR016132">
    <property type="entry name" value="Phyto_chromo_attachment"/>
</dbReference>
<protein>
    <recommendedName>
        <fullName evidence="2">histidine kinase</fullName>
        <ecNumber evidence="2">2.7.13.3</ecNumber>
    </recommendedName>
</protein>
<dbReference type="GO" id="GO:0009584">
    <property type="term" value="P:detection of visible light"/>
    <property type="evidence" value="ECO:0007669"/>
    <property type="project" value="InterPro"/>
</dbReference>
<feature type="region of interest" description="Disordered" evidence="13">
    <location>
        <begin position="69"/>
        <end position="89"/>
    </location>
</feature>
<evidence type="ECO:0000256" key="1">
    <source>
        <dbReference type="ARBA" id="ARBA00000085"/>
    </source>
</evidence>
<dbReference type="Gene3D" id="3.40.50.2300">
    <property type="match status" value="1"/>
</dbReference>
<dbReference type="InterPro" id="IPR036890">
    <property type="entry name" value="HATPase_C_sf"/>
</dbReference>
<feature type="domain" description="Response regulatory" evidence="15">
    <location>
        <begin position="851"/>
        <end position="963"/>
    </location>
</feature>
<reference evidence="16 17" key="1">
    <citation type="submission" date="2019-06" db="EMBL/GenBank/DDBJ databases">
        <title>YIM 131921 draft genome.</title>
        <authorList>
            <person name="Jiang L."/>
        </authorList>
    </citation>
    <scope>NUCLEOTIDE SEQUENCE [LARGE SCALE GENOMIC DNA]</scope>
    <source>
        <strain evidence="16 17">YIM 131921</strain>
    </source>
</reference>
<evidence type="ECO:0000256" key="10">
    <source>
        <dbReference type="ARBA" id="ARBA00022991"/>
    </source>
</evidence>
<evidence type="ECO:0000256" key="6">
    <source>
        <dbReference type="ARBA" id="ARBA00022679"/>
    </source>
</evidence>
<comment type="caution">
    <text evidence="16">The sequence shown here is derived from an EMBL/GenBank/DDBJ whole genome shotgun (WGS) entry which is preliminary data.</text>
</comment>
<dbReference type="InterPro" id="IPR043150">
    <property type="entry name" value="Phytochrome_PHY_sf"/>
</dbReference>
<dbReference type="InterPro" id="IPR035965">
    <property type="entry name" value="PAS-like_dom_sf"/>
</dbReference>
<dbReference type="GO" id="GO:0004673">
    <property type="term" value="F:protein histidine kinase activity"/>
    <property type="evidence" value="ECO:0007669"/>
    <property type="project" value="UniProtKB-EC"/>
</dbReference>
<evidence type="ECO:0000256" key="12">
    <source>
        <dbReference type="PROSITE-ProRule" id="PRU00169"/>
    </source>
</evidence>
<evidence type="ECO:0000259" key="14">
    <source>
        <dbReference type="PROSITE" id="PS50046"/>
    </source>
</evidence>
<dbReference type="SMART" id="SM00065">
    <property type="entry name" value="GAF"/>
    <property type="match status" value="1"/>
</dbReference>
<dbReference type="PRINTS" id="PR01033">
    <property type="entry name" value="PHYTOCHROME"/>
</dbReference>
<evidence type="ECO:0000256" key="9">
    <source>
        <dbReference type="ARBA" id="ARBA00022840"/>
    </source>
</evidence>
<proteinExistence type="predicted"/>
<dbReference type="InterPro" id="IPR001789">
    <property type="entry name" value="Sig_transdc_resp-reg_receiver"/>
</dbReference>
<keyword evidence="6" id="KW-0808">Transferase</keyword>
<evidence type="ECO:0000256" key="11">
    <source>
        <dbReference type="ARBA" id="ARBA00023170"/>
    </source>
</evidence>
<dbReference type="InterPro" id="IPR011102">
    <property type="entry name" value="Sig_transdc_His_kinase_HWE"/>
</dbReference>
<dbReference type="GO" id="GO:0009881">
    <property type="term" value="F:photoreceptor activity"/>
    <property type="evidence" value="ECO:0007669"/>
    <property type="project" value="UniProtKB-KW"/>
</dbReference>
<evidence type="ECO:0000256" key="2">
    <source>
        <dbReference type="ARBA" id="ARBA00012438"/>
    </source>
</evidence>
<keyword evidence="4 12" id="KW-0597">Phosphoprotein</keyword>